<evidence type="ECO:0000256" key="1">
    <source>
        <dbReference type="ARBA" id="ARBA00004651"/>
    </source>
</evidence>
<feature type="binding site" evidence="12">
    <location>
        <position position="77"/>
    </location>
    <ligand>
        <name>Na(+)</name>
        <dbReference type="ChEBI" id="CHEBI:29101"/>
        <note>structural</note>
    </ligand>
</feature>
<keyword evidence="8 12" id="KW-0472">Membrane</keyword>
<accession>A0A516SE70</accession>
<evidence type="ECO:0000256" key="8">
    <source>
        <dbReference type="ARBA" id="ARBA00023136"/>
    </source>
</evidence>
<evidence type="ECO:0000313" key="14">
    <source>
        <dbReference type="Proteomes" id="UP000317550"/>
    </source>
</evidence>
<evidence type="ECO:0000256" key="7">
    <source>
        <dbReference type="ARBA" id="ARBA00023065"/>
    </source>
</evidence>
<dbReference type="InterPro" id="IPR003691">
    <property type="entry name" value="FluC"/>
</dbReference>
<gene>
    <name evidence="12 13" type="primary">crcB</name>
    <name evidence="12" type="synonym">fluC</name>
    <name evidence="13" type="ORF">FNU76_08830</name>
</gene>
<dbReference type="PANTHER" id="PTHR28259:SF1">
    <property type="entry name" value="FLUORIDE EXPORT PROTEIN 1-RELATED"/>
    <property type="match status" value="1"/>
</dbReference>
<evidence type="ECO:0000256" key="2">
    <source>
        <dbReference type="ARBA" id="ARBA00022475"/>
    </source>
</evidence>
<dbReference type="Proteomes" id="UP000317550">
    <property type="component" value="Chromosome"/>
</dbReference>
<keyword evidence="5 12" id="KW-1133">Transmembrane helix</keyword>
<reference evidence="14" key="1">
    <citation type="submission" date="2019-07" db="EMBL/GenBank/DDBJ databases">
        <title>Chitinimonas sp. nov., isolated from Ny-Alesund, arctica soil.</title>
        <authorList>
            <person name="Xu Q."/>
            <person name="Peng F."/>
        </authorList>
    </citation>
    <scope>NUCLEOTIDE SEQUENCE [LARGE SCALE GENOMIC DNA]</scope>
    <source>
        <strain evidence="14">R3-44</strain>
    </source>
</reference>
<evidence type="ECO:0000256" key="10">
    <source>
        <dbReference type="ARBA" id="ARBA00035120"/>
    </source>
</evidence>
<comment type="similarity">
    <text evidence="10 12">Belongs to the fluoride channel Fluc/FEX (TC 1.A.43) family.</text>
</comment>
<evidence type="ECO:0000256" key="5">
    <source>
        <dbReference type="ARBA" id="ARBA00022989"/>
    </source>
</evidence>
<dbReference type="GO" id="GO:0062054">
    <property type="term" value="F:fluoride channel activity"/>
    <property type="evidence" value="ECO:0007669"/>
    <property type="project" value="UniProtKB-UniRule"/>
</dbReference>
<dbReference type="Pfam" id="PF02537">
    <property type="entry name" value="CRCB"/>
    <property type="match status" value="1"/>
</dbReference>
<comment type="catalytic activity">
    <reaction evidence="11">
        <text>fluoride(in) = fluoride(out)</text>
        <dbReference type="Rhea" id="RHEA:76159"/>
        <dbReference type="ChEBI" id="CHEBI:17051"/>
    </reaction>
    <physiologicalReaction direction="left-to-right" evidence="11">
        <dbReference type="Rhea" id="RHEA:76160"/>
    </physiologicalReaction>
</comment>
<dbReference type="GO" id="GO:0046872">
    <property type="term" value="F:metal ion binding"/>
    <property type="evidence" value="ECO:0007669"/>
    <property type="project" value="UniProtKB-KW"/>
</dbReference>
<keyword evidence="4 12" id="KW-0812">Transmembrane</keyword>
<protein>
    <recommendedName>
        <fullName evidence="12">Fluoride-specific ion channel FluC</fullName>
    </recommendedName>
</protein>
<keyword evidence="7 12" id="KW-0406">Ion transport</keyword>
<dbReference type="NCBIfam" id="TIGR00494">
    <property type="entry name" value="crcB"/>
    <property type="match status" value="1"/>
</dbReference>
<dbReference type="NCBIfam" id="NF010792">
    <property type="entry name" value="PRK14196.1"/>
    <property type="match status" value="1"/>
</dbReference>
<name>A0A516SE70_9NEIS</name>
<organism evidence="13 14">
    <name type="scientific">Chitinimonas arctica</name>
    <dbReference type="NCBI Taxonomy" id="2594795"/>
    <lineage>
        <taxon>Bacteria</taxon>
        <taxon>Pseudomonadati</taxon>
        <taxon>Pseudomonadota</taxon>
        <taxon>Betaproteobacteria</taxon>
        <taxon>Neisseriales</taxon>
        <taxon>Chitinibacteraceae</taxon>
        <taxon>Chitinimonas</taxon>
    </lineage>
</organism>
<keyword evidence="14" id="KW-1185">Reference proteome</keyword>
<comment type="activity regulation">
    <text evidence="12">Na(+) is not transported, but it plays an essential structural role and its presence is essential for fluoride channel function.</text>
</comment>
<keyword evidence="6 12" id="KW-0915">Sodium</keyword>
<dbReference type="RefSeq" id="WP_144277853.1">
    <property type="nucleotide sequence ID" value="NZ_CP041730.1"/>
</dbReference>
<evidence type="ECO:0000256" key="9">
    <source>
        <dbReference type="ARBA" id="ARBA00023303"/>
    </source>
</evidence>
<keyword evidence="2 12" id="KW-1003">Cell membrane</keyword>
<keyword evidence="12" id="KW-0479">Metal-binding</keyword>
<dbReference type="KEGG" id="cari:FNU76_08830"/>
<keyword evidence="9 12" id="KW-0407">Ion channel</keyword>
<feature type="transmembrane region" description="Helical" evidence="12">
    <location>
        <begin position="32"/>
        <end position="54"/>
    </location>
</feature>
<dbReference type="GO" id="GO:0140114">
    <property type="term" value="P:cellular detoxification of fluoride"/>
    <property type="evidence" value="ECO:0007669"/>
    <property type="project" value="UniProtKB-UniRule"/>
</dbReference>
<feature type="binding site" evidence="12">
    <location>
        <position position="74"/>
    </location>
    <ligand>
        <name>Na(+)</name>
        <dbReference type="ChEBI" id="CHEBI:29101"/>
        <note>structural</note>
    </ligand>
</feature>
<comment type="subcellular location">
    <subcellularLocation>
        <location evidence="1 12">Cell membrane</location>
        <topology evidence="1 12">Multi-pass membrane protein</topology>
    </subcellularLocation>
</comment>
<proteinExistence type="inferred from homology"/>
<evidence type="ECO:0000256" key="12">
    <source>
        <dbReference type="HAMAP-Rule" id="MF_00454"/>
    </source>
</evidence>
<evidence type="ECO:0000256" key="6">
    <source>
        <dbReference type="ARBA" id="ARBA00023053"/>
    </source>
</evidence>
<dbReference type="HAMAP" id="MF_00454">
    <property type="entry name" value="FluC"/>
    <property type="match status" value="1"/>
</dbReference>
<evidence type="ECO:0000256" key="4">
    <source>
        <dbReference type="ARBA" id="ARBA00022692"/>
    </source>
</evidence>
<evidence type="ECO:0000256" key="11">
    <source>
        <dbReference type="ARBA" id="ARBA00035585"/>
    </source>
</evidence>
<dbReference type="PANTHER" id="PTHR28259">
    <property type="entry name" value="FLUORIDE EXPORT PROTEIN 1-RELATED"/>
    <property type="match status" value="1"/>
</dbReference>
<dbReference type="EMBL" id="CP041730">
    <property type="protein sequence ID" value="QDQ26459.1"/>
    <property type="molecule type" value="Genomic_DNA"/>
</dbReference>
<feature type="transmembrane region" description="Helical" evidence="12">
    <location>
        <begin position="66"/>
        <end position="83"/>
    </location>
</feature>
<keyword evidence="3" id="KW-0997">Cell inner membrane</keyword>
<sequence length="126" mass="13148">MKSLLAVAIGGALGSVLRYLLANGFNLIFPAIPPGTLAANLIGAYLVGIALAYFGAHQELPPEWRLLVITGFLGGLTTFSSFSGEVVQLLRQDRLAMACASISLHLGGSLLLTFAGMATTSLLKSR</sequence>
<comment type="function">
    <text evidence="12">Fluoride-specific ion channel. Important for reducing fluoride concentration in the cell, thus reducing its toxicity.</text>
</comment>
<dbReference type="GO" id="GO:0005886">
    <property type="term" value="C:plasma membrane"/>
    <property type="evidence" value="ECO:0007669"/>
    <property type="project" value="UniProtKB-SubCell"/>
</dbReference>
<feature type="transmembrane region" description="Helical" evidence="12">
    <location>
        <begin position="95"/>
        <end position="123"/>
    </location>
</feature>
<keyword evidence="12" id="KW-0813">Transport</keyword>
<evidence type="ECO:0000313" key="13">
    <source>
        <dbReference type="EMBL" id="QDQ26459.1"/>
    </source>
</evidence>
<dbReference type="AlphaFoldDB" id="A0A516SE70"/>
<dbReference type="OrthoDB" id="5148600at2"/>
<evidence type="ECO:0000256" key="3">
    <source>
        <dbReference type="ARBA" id="ARBA00022519"/>
    </source>
</evidence>